<comment type="caution">
    <text evidence="1">The sequence shown here is derived from an EMBL/GenBank/DDBJ whole genome shotgun (WGS) entry which is preliminary data.</text>
</comment>
<sequence>MSLLIEHSRISANPLDLFEELVAANDWIHDRSSDSELIVQVAGQWCDYNVCALWQSDIGAMYLSCHLEARVAVTRRAAVFELLAAANERLWLGHFDYSPEDGAVLFRHTIPLRGTSGISVEQLEDLLDTALLECERLYPALQMVVWGGRPVEEALTAAMMDTVGEA</sequence>
<dbReference type="EMBL" id="JBHSCW010000008">
    <property type="protein sequence ID" value="MFC4352753.1"/>
    <property type="molecule type" value="Genomic_DNA"/>
</dbReference>
<evidence type="ECO:0000313" key="2">
    <source>
        <dbReference type="Proteomes" id="UP001595799"/>
    </source>
</evidence>
<protein>
    <submittedName>
        <fullName evidence="1">YbjN domain-containing protein</fullName>
    </submittedName>
</protein>
<organism evidence="1 2">
    <name type="scientific">Fodinicurvata halophila</name>
    <dbReference type="NCBI Taxonomy" id="1419723"/>
    <lineage>
        <taxon>Bacteria</taxon>
        <taxon>Pseudomonadati</taxon>
        <taxon>Pseudomonadota</taxon>
        <taxon>Alphaproteobacteria</taxon>
        <taxon>Rhodospirillales</taxon>
        <taxon>Rhodovibrionaceae</taxon>
        <taxon>Fodinicurvata</taxon>
    </lineage>
</organism>
<name>A0ABV8UQI6_9PROT</name>
<reference evidence="2" key="1">
    <citation type="journal article" date="2019" name="Int. J. Syst. Evol. Microbiol.">
        <title>The Global Catalogue of Microorganisms (GCM) 10K type strain sequencing project: providing services to taxonomists for standard genome sequencing and annotation.</title>
        <authorList>
            <consortium name="The Broad Institute Genomics Platform"/>
            <consortium name="The Broad Institute Genome Sequencing Center for Infectious Disease"/>
            <person name="Wu L."/>
            <person name="Ma J."/>
        </authorList>
    </citation>
    <scope>NUCLEOTIDE SEQUENCE [LARGE SCALE GENOMIC DNA]</scope>
    <source>
        <strain evidence="2">CECT 8472</strain>
    </source>
</reference>
<dbReference type="Pfam" id="PF10722">
    <property type="entry name" value="YbjN"/>
    <property type="match status" value="1"/>
</dbReference>
<dbReference type="InterPro" id="IPR019660">
    <property type="entry name" value="Put_sensory_transdc_reg_YbjN"/>
</dbReference>
<dbReference type="RefSeq" id="WP_382423113.1">
    <property type="nucleotide sequence ID" value="NZ_JBHSCW010000008.1"/>
</dbReference>
<evidence type="ECO:0000313" key="1">
    <source>
        <dbReference type="EMBL" id="MFC4352753.1"/>
    </source>
</evidence>
<gene>
    <name evidence="1" type="ORF">ACFOW6_14470</name>
</gene>
<keyword evidence="2" id="KW-1185">Reference proteome</keyword>
<proteinExistence type="predicted"/>
<accession>A0ABV8UQI6</accession>
<dbReference type="Proteomes" id="UP001595799">
    <property type="component" value="Unassembled WGS sequence"/>
</dbReference>
<dbReference type="CDD" id="cd17033">
    <property type="entry name" value="DR1245-like"/>
    <property type="match status" value="1"/>
</dbReference>